<dbReference type="EMBL" id="LGUA01004424">
    <property type="protein sequence ID" value="OAX76850.1"/>
    <property type="molecule type" value="Genomic_DNA"/>
</dbReference>
<organism evidence="1 2">
    <name type="scientific">Emergomyces africanus</name>
    <dbReference type="NCBI Taxonomy" id="1955775"/>
    <lineage>
        <taxon>Eukaryota</taxon>
        <taxon>Fungi</taxon>
        <taxon>Dikarya</taxon>
        <taxon>Ascomycota</taxon>
        <taxon>Pezizomycotina</taxon>
        <taxon>Eurotiomycetes</taxon>
        <taxon>Eurotiomycetidae</taxon>
        <taxon>Onygenales</taxon>
        <taxon>Ajellomycetaceae</taxon>
        <taxon>Emergomyces</taxon>
    </lineage>
</organism>
<protein>
    <submittedName>
        <fullName evidence="1">Uncharacterized protein</fullName>
    </submittedName>
</protein>
<reference evidence="1 2" key="1">
    <citation type="submission" date="2015-07" db="EMBL/GenBank/DDBJ databases">
        <title>Emmonsia species relationships and genome sequence.</title>
        <authorList>
            <person name="Cuomo C.A."/>
            <person name="Schwartz I.S."/>
            <person name="Kenyon C."/>
            <person name="de Hoog G.S."/>
            <person name="Govender N.P."/>
            <person name="Botha A."/>
            <person name="Moreno L."/>
            <person name="de Vries M."/>
            <person name="Munoz J.F."/>
            <person name="Stielow J.B."/>
        </authorList>
    </citation>
    <scope>NUCLEOTIDE SEQUENCE [LARGE SCALE GENOMIC DNA]</scope>
    <source>
        <strain evidence="1 2">CBS 136260</strain>
    </source>
</reference>
<name>A0A1B7NJK8_9EURO</name>
<evidence type="ECO:0000313" key="2">
    <source>
        <dbReference type="Proteomes" id="UP000091918"/>
    </source>
</evidence>
<accession>A0A1B7NJK8</accession>
<gene>
    <name evidence="1" type="ORF">ACJ72_08857</name>
</gene>
<comment type="caution">
    <text evidence="1">The sequence shown here is derived from an EMBL/GenBank/DDBJ whole genome shotgun (WGS) entry which is preliminary data.</text>
</comment>
<dbReference type="Proteomes" id="UP000091918">
    <property type="component" value="Unassembled WGS sequence"/>
</dbReference>
<sequence length="45" mass="5163">MILTEIKMNTVTIHNAYILSSIDVFTEDFAGMKISFLIDVFSDYD</sequence>
<dbReference type="AlphaFoldDB" id="A0A1B7NJK8"/>
<keyword evidence="2" id="KW-1185">Reference proteome</keyword>
<evidence type="ECO:0000313" key="1">
    <source>
        <dbReference type="EMBL" id="OAX76850.1"/>
    </source>
</evidence>
<proteinExistence type="predicted"/>
<dbReference type="OrthoDB" id="5425374at2759"/>